<dbReference type="SMART" id="SM00528">
    <property type="entry name" value="HNS"/>
    <property type="match status" value="1"/>
</dbReference>
<feature type="coiled-coil region" evidence="1">
    <location>
        <begin position="5"/>
        <end position="32"/>
    </location>
</feature>
<protein>
    <submittedName>
        <fullName evidence="3">Histone family protein nucleoid-structuring protein H-NS</fullName>
    </submittedName>
</protein>
<sequence>MGGTMSRYQKLLEQYEQLTQEIERERAVETERLVNLVIERVRQVFAEFHLDIDVAPRAVQEPQKRKKLTPKYWNPETGQTWCGRGRTPLWMAGKDRERYRVPVNGAKHADD</sequence>
<dbReference type="KEGG" id="bcm:Bcenmc03_6790"/>
<dbReference type="Proteomes" id="UP000002169">
    <property type="component" value="Chromosome 3"/>
</dbReference>
<evidence type="ECO:0000259" key="2">
    <source>
        <dbReference type="SMART" id="SM00528"/>
    </source>
</evidence>
<evidence type="ECO:0000313" key="4">
    <source>
        <dbReference type="Proteomes" id="UP000002169"/>
    </source>
</evidence>
<dbReference type="AlphaFoldDB" id="B1KCF0"/>
<gene>
    <name evidence="3" type="ordered locus">Bcenmc03_6790</name>
</gene>
<dbReference type="Pfam" id="PF00816">
    <property type="entry name" value="Histone_HNS"/>
    <property type="match status" value="1"/>
</dbReference>
<dbReference type="GO" id="GO:0003677">
    <property type="term" value="F:DNA binding"/>
    <property type="evidence" value="ECO:0007669"/>
    <property type="project" value="InterPro"/>
</dbReference>
<proteinExistence type="predicted"/>
<keyword evidence="1" id="KW-0175">Coiled coil</keyword>
<feature type="domain" description="DNA-binding protein H-NS-like C-terminal" evidence="2">
    <location>
        <begin position="62"/>
        <end position="101"/>
    </location>
</feature>
<evidence type="ECO:0000313" key="3">
    <source>
        <dbReference type="EMBL" id="ACA95897.1"/>
    </source>
</evidence>
<dbReference type="SUPFAM" id="SSF81273">
    <property type="entry name" value="H-NS histone-like proteins"/>
    <property type="match status" value="1"/>
</dbReference>
<name>B1KCF0_BURO0</name>
<accession>B1KCF0</accession>
<dbReference type="InterPro" id="IPR027444">
    <property type="entry name" value="H-NS_C_dom"/>
</dbReference>
<dbReference type="HOGENOM" id="CLU_117503_5_1_4"/>
<reference evidence="4" key="1">
    <citation type="submission" date="2008-02" db="EMBL/GenBank/DDBJ databases">
        <title>Complete sequence of chromosome 3 of Burkholderia cenocepacia MC0-3.</title>
        <authorList>
            <person name="Copeland A."/>
            <person name="Lucas S."/>
            <person name="Lapidus A."/>
            <person name="Barry K."/>
            <person name="Bruce D."/>
            <person name="Goodwin L."/>
            <person name="Glavina del Rio T."/>
            <person name="Dalin E."/>
            <person name="Tice H."/>
            <person name="Pitluck S."/>
            <person name="Chain P."/>
            <person name="Malfatti S."/>
            <person name="Shin M."/>
            <person name="Vergez L."/>
            <person name="Schmutz J."/>
            <person name="Larimer F."/>
            <person name="Land M."/>
            <person name="Hauser L."/>
            <person name="Kyrpides N."/>
            <person name="Mikhailova N."/>
            <person name="Tiedje J."/>
            <person name="Richardson P."/>
        </authorList>
    </citation>
    <scope>NUCLEOTIDE SEQUENCE [LARGE SCALE GENOMIC DNA]</scope>
    <source>
        <strain evidence="4">MC0-3</strain>
    </source>
</reference>
<dbReference type="EMBL" id="CP000960">
    <property type="protein sequence ID" value="ACA95897.1"/>
    <property type="molecule type" value="Genomic_DNA"/>
</dbReference>
<organism evidence="3 4">
    <name type="scientific">Burkholderia orbicola (strain MC0-3)</name>
    <dbReference type="NCBI Taxonomy" id="406425"/>
    <lineage>
        <taxon>Bacteria</taxon>
        <taxon>Pseudomonadati</taxon>
        <taxon>Pseudomonadota</taxon>
        <taxon>Betaproteobacteria</taxon>
        <taxon>Burkholderiales</taxon>
        <taxon>Burkholderiaceae</taxon>
        <taxon>Burkholderia</taxon>
        <taxon>Burkholderia cepacia complex</taxon>
        <taxon>Burkholderia orbicola</taxon>
    </lineage>
</organism>
<dbReference type="Gene3D" id="4.10.430.30">
    <property type="match status" value="1"/>
</dbReference>
<evidence type="ECO:0000256" key="1">
    <source>
        <dbReference type="SAM" id="Coils"/>
    </source>
</evidence>